<evidence type="ECO:0000313" key="3">
    <source>
        <dbReference type="Proteomes" id="UP001187415"/>
    </source>
</evidence>
<dbReference type="EMBL" id="JAUPFM010000014">
    <property type="protein sequence ID" value="KAK2830743.1"/>
    <property type="molecule type" value="Genomic_DNA"/>
</dbReference>
<reference evidence="2" key="1">
    <citation type="submission" date="2023-07" db="EMBL/GenBank/DDBJ databases">
        <title>Chromosome-level Genome Assembly of Striped Snakehead (Channa striata).</title>
        <authorList>
            <person name="Liu H."/>
        </authorList>
    </citation>
    <scope>NUCLEOTIDE SEQUENCE</scope>
    <source>
        <strain evidence="2">Gz</strain>
        <tissue evidence="2">Muscle</tissue>
    </source>
</reference>
<feature type="compositionally biased region" description="Basic and acidic residues" evidence="1">
    <location>
        <begin position="58"/>
        <end position="68"/>
    </location>
</feature>
<gene>
    <name evidence="2" type="ORF">Q5P01_018674</name>
</gene>
<accession>A0AA88M8A3</accession>
<feature type="compositionally biased region" description="Basic and acidic residues" evidence="1">
    <location>
        <begin position="30"/>
        <end position="39"/>
    </location>
</feature>
<comment type="caution">
    <text evidence="2">The sequence shown here is derived from an EMBL/GenBank/DDBJ whole genome shotgun (WGS) entry which is preliminary data.</text>
</comment>
<name>A0AA88M8A3_CHASR</name>
<proteinExistence type="predicted"/>
<keyword evidence="3" id="KW-1185">Reference proteome</keyword>
<sequence length="68" mass="8117">MPASTHSGLLAAAPSLLYKVGKCRSRAAKKRQDERERPWQRRKIERKERRRKKKKQGTAREERQRFQG</sequence>
<feature type="compositionally biased region" description="Basic residues" evidence="1">
    <location>
        <begin position="40"/>
        <end position="57"/>
    </location>
</feature>
<feature type="region of interest" description="Disordered" evidence="1">
    <location>
        <begin position="24"/>
        <end position="68"/>
    </location>
</feature>
<evidence type="ECO:0000256" key="1">
    <source>
        <dbReference type="SAM" id="MobiDB-lite"/>
    </source>
</evidence>
<dbReference type="AlphaFoldDB" id="A0AA88M8A3"/>
<protein>
    <submittedName>
        <fullName evidence="2">Uncharacterized protein</fullName>
    </submittedName>
</protein>
<evidence type="ECO:0000313" key="2">
    <source>
        <dbReference type="EMBL" id="KAK2830743.1"/>
    </source>
</evidence>
<organism evidence="2 3">
    <name type="scientific">Channa striata</name>
    <name type="common">Snakehead murrel</name>
    <name type="synonym">Ophicephalus striatus</name>
    <dbReference type="NCBI Taxonomy" id="64152"/>
    <lineage>
        <taxon>Eukaryota</taxon>
        <taxon>Metazoa</taxon>
        <taxon>Chordata</taxon>
        <taxon>Craniata</taxon>
        <taxon>Vertebrata</taxon>
        <taxon>Euteleostomi</taxon>
        <taxon>Actinopterygii</taxon>
        <taxon>Neopterygii</taxon>
        <taxon>Teleostei</taxon>
        <taxon>Neoteleostei</taxon>
        <taxon>Acanthomorphata</taxon>
        <taxon>Anabantaria</taxon>
        <taxon>Anabantiformes</taxon>
        <taxon>Channoidei</taxon>
        <taxon>Channidae</taxon>
        <taxon>Channa</taxon>
    </lineage>
</organism>
<dbReference type="Proteomes" id="UP001187415">
    <property type="component" value="Unassembled WGS sequence"/>
</dbReference>